<dbReference type="HOGENOM" id="CLU_003291_4_0_11"/>
<dbReference type="InterPro" id="IPR036188">
    <property type="entry name" value="FAD/NAD-bd_sf"/>
</dbReference>
<dbReference type="Gene3D" id="3.30.390.30">
    <property type="match status" value="1"/>
</dbReference>
<dbReference type="GO" id="GO:0071949">
    <property type="term" value="F:FAD binding"/>
    <property type="evidence" value="ECO:0007669"/>
    <property type="project" value="TreeGrafter"/>
</dbReference>
<name>C5BXL1_BEUC1</name>
<dbReference type="Pfam" id="PF07992">
    <property type="entry name" value="Pyr_redox_2"/>
    <property type="match status" value="1"/>
</dbReference>
<dbReference type="GO" id="GO:0005737">
    <property type="term" value="C:cytoplasm"/>
    <property type="evidence" value="ECO:0007669"/>
    <property type="project" value="TreeGrafter"/>
</dbReference>
<feature type="domain" description="FAD/NAD(P)-binding" evidence="4">
    <location>
        <begin position="6"/>
        <end position="300"/>
    </location>
</feature>
<evidence type="ECO:0000256" key="1">
    <source>
        <dbReference type="ARBA" id="ARBA00022630"/>
    </source>
</evidence>
<dbReference type="Proteomes" id="UP000007962">
    <property type="component" value="Chromosome"/>
</dbReference>
<evidence type="ECO:0000313" key="5">
    <source>
        <dbReference type="EMBL" id="ACQ80894.1"/>
    </source>
</evidence>
<dbReference type="KEGG" id="bcv:Bcav_2649"/>
<evidence type="ECO:0000256" key="2">
    <source>
        <dbReference type="ARBA" id="ARBA00022827"/>
    </source>
</evidence>
<accession>C5BXL1</accession>
<keyword evidence="2" id="KW-0274">FAD</keyword>
<dbReference type="Gene3D" id="3.50.50.60">
    <property type="entry name" value="FAD/NAD(P)-binding domain"/>
    <property type="match status" value="2"/>
</dbReference>
<keyword evidence="1" id="KW-0285">Flavoprotein</keyword>
<dbReference type="PANTHER" id="PTHR43557:SF4">
    <property type="entry name" value="APOPTOSIS-INDUCING FACTOR 1, MITOCHONDRIAL"/>
    <property type="match status" value="1"/>
</dbReference>
<dbReference type="eggNOG" id="COG0446">
    <property type="taxonomic scope" value="Bacteria"/>
</dbReference>
<dbReference type="AlphaFoldDB" id="C5BXL1"/>
<dbReference type="InterPro" id="IPR050446">
    <property type="entry name" value="FAD-oxidoreductase/Apoptosis"/>
</dbReference>
<evidence type="ECO:0000259" key="4">
    <source>
        <dbReference type="Pfam" id="PF07992"/>
    </source>
</evidence>
<dbReference type="EMBL" id="CP001618">
    <property type="protein sequence ID" value="ACQ80894.1"/>
    <property type="molecule type" value="Genomic_DNA"/>
</dbReference>
<gene>
    <name evidence="5" type="ordered locus">Bcav_2649</name>
</gene>
<dbReference type="STRING" id="471853.Bcav_2649"/>
<organism evidence="5 6">
    <name type="scientific">Beutenbergia cavernae (strain ATCC BAA-8 / DSM 12333 / CCUG 43141 / JCM 11478 / NBRC 16432 / NCIMB 13614 / HKI 0122)</name>
    <dbReference type="NCBI Taxonomy" id="471853"/>
    <lineage>
        <taxon>Bacteria</taxon>
        <taxon>Bacillati</taxon>
        <taxon>Actinomycetota</taxon>
        <taxon>Actinomycetes</taxon>
        <taxon>Micrococcales</taxon>
        <taxon>Beutenbergiaceae</taxon>
        <taxon>Beutenbergia</taxon>
    </lineage>
</organism>
<evidence type="ECO:0000313" key="6">
    <source>
        <dbReference type="Proteomes" id="UP000007962"/>
    </source>
</evidence>
<dbReference type="GO" id="GO:0012501">
    <property type="term" value="P:programmed cell death"/>
    <property type="evidence" value="ECO:0007669"/>
    <property type="project" value="TreeGrafter"/>
</dbReference>
<evidence type="ECO:0000256" key="3">
    <source>
        <dbReference type="ARBA" id="ARBA00023002"/>
    </source>
</evidence>
<dbReference type="SMART" id="SM01353">
    <property type="entry name" value="AIF_C"/>
    <property type="match status" value="1"/>
</dbReference>
<dbReference type="GO" id="GO:0016174">
    <property type="term" value="F:NAD(P)H oxidase H2O2-forming activity"/>
    <property type="evidence" value="ECO:0007669"/>
    <property type="project" value="TreeGrafter"/>
</dbReference>
<dbReference type="InterPro" id="IPR016156">
    <property type="entry name" value="FAD/NAD-linked_Rdtase_dimer_sf"/>
</dbReference>
<dbReference type="RefSeq" id="WP_015883134.1">
    <property type="nucleotide sequence ID" value="NC_012669.1"/>
</dbReference>
<dbReference type="SUPFAM" id="SSF51905">
    <property type="entry name" value="FAD/NAD(P)-binding domain"/>
    <property type="match status" value="1"/>
</dbReference>
<sequence length="400" mass="42506">MHSYTYLLIGGGMAADAAARGIRDLDGEVSIGIVGAEPTAPVQRPYLTKKLWLDSGTPFDDVWLRTAEDTGAVLRLGERVVELDTAAHVARTDVGEEYRYDRALLATSGTPRRIGLPEHDRVIPFRTVRDYQRLRELAGNGRHVAVVGGGFIGTELAAALAQNDTRVTMVFPEALVGAATYPAPLAAHLDAAFGGAGVEVRGGTTLASGRVRDDGSGVVLTTSDGDAIEADAVVLGLGIEIDLSLAEAAGLRTERGGVVVDSFLRSSDRDVFAAGDVARYPDKILGRTRVEHVEAAQTMGRQAGRNLAGAAEEYTFTPSFYSDLFADGFEAVGRLDARLGTVEDWRTPPGGDGQPEGVVYYLEGDRVVGVLLWNTWDSTDKARAVLARGRVDPAELPGTI</sequence>
<keyword evidence="3" id="KW-0560">Oxidoreductase</keyword>
<keyword evidence="6" id="KW-1185">Reference proteome</keyword>
<reference evidence="5 6" key="1">
    <citation type="journal article" date="2009" name="Stand. Genomic Sci.">
        <title>Complete genome sequence of Beutenbergia cavernae type strain (HKI 0122).</title>
        <authorList>
            <person name="Land M."/>
            <person name="Pukall R."/>
            <person name="Abt B."/>
            <person name="Goker M."/>
            <person name="Rohde M."/>
            <person name="Glavina Del Rio T."/>
            <person name="Tice H."/>
            <person name="Copeland A."/>
            <person name="Cheng J.F."/>
            <person name="Lucas S."/>
            <person name="Chen F."/>
            <person name="Nolan M."/>
            <person name="Bruce D."/>
            <person name="Goodwin L."/>
            <person name="Pitluck S."/>
            <person name="Ivanova N."/>
            <person name="Mavromatis K."/>
            <person name="Ovchinnikova G."/>
            <person name="Pati A."/>
            <person name="Chen A."/>
            <person name="Palaniappan K."/>
            <person name="Hauser L."/>
            <person name="Chang Y.J."/>
            <person name="Jefferies C.C."/>
            <person name="Saunders E."/>
            <person name="Brettin T."/>
            <person name="Detter J.C."/>
            <person name="Han C."/>
            <person name="Chain P."/>
            <person name="Bristow J."/>
            <person name="Eisen J.A."/>
            <person name="Markowitz V."/>
            <person name="Hugenholtz P."/>
            <person name="Kyrpides N.C."/>
            <person name="Klenk H.P."/>
            <person name="Lapidus A."/>
        </authorList>
    </citation>
    <scope>NUCLEOTIDE SEQUENCE [LARGE SCALE GENOMIC DNA]</scope>
    <source>
        <strain evidence="6">ATCC BAA-8 / DSM 12333 / NBRC 16432</strain>
    </source>
</reference>
<dbReference type="InterPro" id="IPR023753">
    <property type="entry name" value="FAD/NAD-binding_dom"/>
</dbReference>
<dbReference type="OrthoDB" id="1145at2"/>
<dbReference type="SUPFAM" id="SSF55424">
    <property type="entry name" value="FAD/NAD-linked reductases, dimerisation (C-terminal) domain"/>
    <property type="match status" value="1"/>
</dbReference>
<proteinExistence type="predicted"/>
<dbReference type="PANTHER" id="PTHR43557">
    <property type="entry name" value="APOPTOSIS-INDUCING FACTOR 1"/>
    <property type="match status" value="1"/>
</dbReference>
<dbReference type="GO" id="GO:0033108">
    <property type="term" value="P:mitochondrial respiratory chain complex assembly"/>
    <property type="evidence" value="ECO:0007669"/>
    <property type="project" value="TreeGrafter"/>
</dbReference>
<protein>
    <submittedName>
        <fullName evidence="5">FAD-dependent pyridine nucleotide-disulphide oxidoreductase</fullName>
    </submittedName>
</protein>
<dbReference type="PRINTS" id="PR00368">
    <property type="entry name" value="FADPNR"/>
</dbReference>